<dbReference type="SMART" id="SM00028">
    <property type="entry name" value="TPR"/>
    <property type="match status" value="3"/>
</dbReference>
<sequence length="1066" mass="119229">MLPRRFLGPVSRWPGGSDARLAPSPRHDKPSSFRFRRCGVSLPLSPSLPFPSPPRNAPPPETLTLDREGWWVAGPAGGGGMASKFGLAGGIPERRVRPIWDAVDSRQYKAALKLCTALLAKHPTSPYVLALKGLILERMGKPDEALSVCLNAKEQLYSDNIFHFDDLTLSTLQIVFQRLERLDLATSCYEYACTKYPNNLELMMGLFNCYVREYSYVKQQQTAIKMYKTVGEERFLLWAICSIQLQVHFSIGGEKLLPLAEALLKKHITSHSLHEPEALALYISILEQQSKYDAALEVLSGDLGSLMGREEDKLRLQGRLLAQACNYTAASEIYQKILESCPDDWESFLHYLGCLLEHDVNLPKSRTSEHPSSLPVDSALALKTSLSDELVESRLASALSFVQKLQVNDTSDCVRGPHLASIEIERQRCRSGNPTDRKFIEALINYFHRFGHLSCAASDVEIYLHMLSSDETTELLDTISRSFDASSLSVKGLGLAITTFKVQELLGTFFSKSTTELQHIAKGMVEAFYKNLPLSRDLDPQESMHGEELLCMASSTLVQLFWRTRNLGYLIEAILVLEFGLTVRKYVTLEVKNILLESTSHHILPQMLNSPLLQQTADLVIEFVQFKERLQHSMQYLSVRSDSIILSLKQKAESLDEVESILENVNHGARLVELSNEDNVKRFTFNEDLQARPWWTPTTSVNFLSEPFDEGSTPACFRAKACEHKSTEKDDSKIKYAERKALLPRLVYLSMHGCASSLRETQLNGSGLDTDATEMKPLLVKYARSIGYSIDDALSVILGMSSGKKSVKDFTPDIVSWMSFAVFINAWNLWSNESVVPRADESSPSSWQIVDSLVKICVEEQLIDANRILTSPGNNIPVLVQMITEPISWHLVVIQSCVRSMAPQGKKKKKGGPLERPNVPRLQAIQRSMQCMIDTLRSVQSWLSDQMRPEEQALDILLSYLQGGNEDGPGQISCILEENSARHNPELGERIAQSLETWSSAGVVRRIVGAEKELLVELKKICDSKLKLLASVTSSSAGMCSRSKQLKWKEEWCSRSALGGTSGQDN</sequence>
<organism evidence="3">
    <name type="scientific">Oryza glumipatula</name>
    <dbReference type="NCBI Taxonomy" id="40148"/>
    <lineage>
        <taxon>Eukaryota</taxon>
        <taxon>Viridiplantae</taxon>
        <taxon>Streptophyta</taxon>
        <taxon>Embryophyta</taxon>
        <taxon>Tracheophyta</taxon>
        <taxon>Spermatophyta</taxon>
        <taxon>Magnoliopsida</taxon>
        <taxon>Liliopsida</taxon>
        <taxon>Poales</taxon>
        <taxon>Poaceae</taxon>
        <taxon>BOP clade</taxon>
        <taxon>Oryzoideae</taxon>
        <taxon>Oryzeae</taxon>
        <taxon>Oryzinae</taxon>
        <taxon>Oryza</taxon>
    </lineage>
</organism>
<dbReference type="InterPro" id="IPR019183">
    <property type="entry name" value="NAA25_NatB_aux_su"/>
</dbReference>
<dbReference type="eggNOG" id="KOG2053">
    <property type="taxonomic scope" value="Eukaryota"/>
</dbReference>
<keyword evidence="4" id="KW-1185">Reference proteome</keyword>
<comment type="similarity">
    <text evidence="1">Belongs to the MDM20/NAA25 family.</text>
</comment>
<dbReference type="PANTHER" id="PTHR22767:SF3">
    <property type="entry name" value="N-ALPHA-ACETYLTRANSFERASE 25, NATB AUXILIARY SUBUNIT"/>
    <property type="match status" value="1"/>
</dbReference>
<dbReference type="Gene3D" id="1.25.40.1040">
    <property type="match status" value="1"/>
</dbReference>
<accession>A0A0D9ZXS4</accession>
<dbReference type="EnsemblPlants" id="OGLUM05G13360.1">
    <property type="protein sequence ID" value="OGLUM05G13360.1"/>
    <property type="gene ID" value="OGLUM05G13360"/>
</dbReference>
<reference evidence="3" key="1">
    <citation type="submission" date="2015-04" db="UniProtKB">
        <authorList>
            <consortium name="EnsemblPlants"/>
        </authorList>
    </citation>
    <scope>IDENTIFICATION</scope>
</reference>
<proteinExistence type="inferred from homology"/>
<evidence type="ECO:0000256" key="2">
    <source>
        <dbReference type="SAM" id="MobiDB-lite"/>
    </source>
</evidence>
<dbReference type="Pfam" id="PF09797">
    <property type="entry name" value="NatB_MDM20"/>
    <property type="match status" value="1"/>
</dbReference>
<dbReference type="InterPro" id="IPR019734">
    <property type="entry name" value="TPR_rpt"/>
</dbReference>
<dbReference type="Proteomes" id="UP000026961">
    <property type="component" value="Chromosome 5"/>
</dbReference>
<dbReference type="GO" id="GO:0031416">
    <property type="term" value="C:NatB complex"/>
    <property type="evidence" value="ECO:0007669"/>
    <property type="project" value="TreeGrafter"/>
</dbReference>
<protein>
    <submittedName>
        <fullName evidence="3">Uncharacterized protein</fullName>
    </submittedName>
</protein>
<dbReference type="Gramene" id="OGLUM05G13360.1">
    <property type="protein sequence ID" value="OGLUM05G13360.1"/>
    <property type="gene ID" value="OGLUM05G13360"/>
</dbReference>
<dbReference type="PANTHER" id="PTHR22767">
    <property type="entry name" value="N-TERMINAL ACETYLTRANSFERASE-RELATED"/>
    <property type="match status" value="1"/>
</dbReference>
<evidence type="ECO:0000313" key="3">
    <source>
        <dbReference type="EnsemblPlants" id="OGLUM05G13360.1"/>
    </source>
</evidence>
<dbReference type="SUPFAM" id="SSF48452">
    <property type="entry name" value="TPR-like"/>
    <property type="match status" value="1"/>
</dbReference>
<evidence type="ECO:0000313" key="4">
    <source>
        <dbReference type="Proteomes" id="UP000026961"/>
    </source>
</evidence>
<reference evidence="3" key="2">
    <citation type="submission" date="2018-05" db="EMBL/GenBank/DDBJ databases">
        <title>OgluRS3 (Oryza glumaepatula Reference Sequence Version 3).</title>
        <authorList>
            <person name="Zhang J."/>
            <person name="Kudrna D."/>
            <person name="Lee S."/>
            <person name="Talag J."/>
            <person name="Welchert J."/>
            <person name="Wing R.A."/>
        </authorList>
    </citation>
    <scope>NUCLEOTIDE SEQUENCE [LARGE SCALE GENOMIC DNA]</scope>
</reference>
<dbReference type="InterPro" id="IPR011990">
    <property type="entry name" value="TPR-like_helical_dom_sf"/>
</dbReference>
<dbReference type="STRING" id="40148.A0A0D9ZXS4"/>
<dbReference type="Pfam" id="PF13432">
    <property type="entry name" value="TPR_16"/>
    <property type="match status" value="1"/>
</dbReference>
<evidence type="ECO:0000256" key="1">
    <source>
        <dbReference type="ARBA" id="ARBA00006298"/>
    </source>
</evidence>
<name>A0A0D9ZXS4_9ORYZ</name>
<dbReference type="AlphaFoldDB" id="A0A0D9ZXS4"/>
<feature type="region of interest" description="Disordered" evidence="2">
    <location>
        <begin position="1"/>
        <end position="30"/>
    </location>
</feature>
<dbReference type="FunFam" id="1.25.40.1040:FF:000007">
    <property type="entry name" value="N-alpha-acetyltransferase 25, NatB auxiliary subunit"/>
    <property type="match status" value="1"/>
</dbReference>